<dbReference type="InterPro" id="IPR012337">
    <property type="entry name" value="RNaseH-like_sf"/>
</dbReference>
<accession>A0A371IE20</accession>
<dbReference type="PANTHER" id="PTHR42648">
    <property type="entry name" value="TRANSPOSASE, PUTATIVE-RELATED"/>
    <property type="match status" value="1"/>
</dbReference>
<keyword evidence="1" id="KW-0812">Transmembrane</keyword>
<gene>
    <name evidence="2" type="ORF">CR513_01833</name>
</gene>
<dbReference type="InterPro" id="IPR036397">
    <property type="entry name" value="RNaseH_sf"/>
</dbReference>
<dbReference type="AlphaFoldDB" id="A0A371IE20"/>
<feature type="transmembrane region" description="Helical" evidence="1">
    <location>
        <begin position="64"/>
        <end position="82"/>
    </location>
</feature>
<dbReference type="Proteomes" id="UP000257109">
    <property type="component" value="Unassembled WGS sequence"/>
</dbReference>
<keyword evidence="1" id="KW-1133">Transmembrane helix</keyword>
<evidence type="ECO:0000313" key="2">
    <source>
        <dbReference type="EMBL" id="RDY13280.1"/>
    </source>
</evidence>
<feature type="non-terminal residue" evidence="2">
    <location>
        <position position="1"/>
    </location>
</feature>
<dbReference type="InterPro" id="IPR039537">
    <property type="entry name" value="Retrotran_Ty1/copia-like"/>
</dbReference>
<dbReference type="Gene3D" id="3.30.420.10">
    <property type="entry name" value="Ribonuclease H-like superfamily/Ribonuclease H"/>
    <property type="match status" value="1"/>
</dbReference>
<proteinExistence type="predicted"/>
<keyword evidence="3" id="KW-1185">Reference proteome</keyword>
<dbReference type="SUPFAM" id="SSF53098">
    <property type="entry name" value="Ribonuclease H-like"/>
    <property type="match status" value="1"/>
</dbReference>
<comment type="caution">
    <text evidence="2">The sequence shown here is derived from an EMBL/GenBank/DDBJ whole genome shotgun (WGS) entry which is preliminary data.</text>
</comment>
<evidence type="ECO:0008006" key="4">
    <source>
        <dbReference type="Google" id="ProtNLM"/>
    </source>
</evidence>
<evidence type="ECO:0000313" key="3">
    <source>
        <dbReference type="Proteomes" id="UP000257109"/>
    </source>
</evidence>
<evidence type="ECO:0000256" key="1">
    <source>
        <dbReference type="SAM" id="Phobius"/>
    </source>
</evidence>
<dbReference type="GO" id="GO:0003676">
    <property type="term" value="F:nucleic acid binding"/>
    <property type="evidence" value="ECO:0007669"/>
    <property type="project" value="InterPro"/>
</dbReference>
<organism evidence="2 3">
    <name type="scientific">Mucuna pruriens</name>
    <name type="common">Velvet bean</name>
    <name type="synonym">Dolichos pruriens</name>
    <dbReference type="NCBI Taxonomy" id="157652"/>
    <lineage>
        <taxon>Eukaryota</taxon>
        <taxon>Viridiplantae</taxon>
        <taxon>Streptophyta</taxon>
        <taxon>Embryophyta</taxon>
        <taxon>Tracheophyta</taxon>
        <taxon>Spermatophyta</taxon>
        <taxon>Magnoliopsida</taxon>
        <taxon>eudicotyledons</taxon>
        <taxon>Gunneridae</taxon>
        <taxon>Pentapetalae</taxon>
        <taxon>rosids</taxon>
        <taxon>fabids</taxon>
        <taxon>Fabales</taxon>
        <taxon>Fabaceae</taxon>
        <taxon>Papilionoideae</taxon>
        <taxon>50 kb inversion clade</taxon>
        <taxon>NPAAA clade</taxon>
        <taxon>indigoferoid/millettioid clade</taxon>
        <taxon>Phaseoleae</taxon>
        <taxon>Mucuna</taxon>
    </lineage>
</organism>
<dbReference type="EMBL" id="QJKJ01000303">
    <property type="protein sequence ID" value="RDY13280.1"/>
    <property type="molecule type" value="Genomic_DNA"/>
</dbReference>
<keyword evidence="1" id="KW-0472">Membrane</keyword>
<dbReference type="PANTHER" id="PTHR42648:SF31">
    <property type="entry name" value="RNA-DIRECTED DNA POLYMERASE"/>
    <property type="match status" value="1"/>
</dbReference>
<sequence length="139" mass="16291">MVQTQYQKNIHILHNDNGQEYFKSVLGHFFLKKGTVHQSPCVDTLTQNDLTERKNKHLLEVSRTLIFFTSISLPLFIFIIIIEEAKECVSVVYAPNQKGFKCFEPVSKKMFVTMDDALRTPEWKEAVFEEIKALEKKWH</sequence>
<reference evidence="2" key="1">
    <citation type="submission" date="2018-05" db="EMBL/GenBank/DDBJ databases">
        <title>Draft genome of Mucuna pruriens seed.</title>
        <authorList>
            <person name="Nnadi N.E."/>
            <person name="Vos R."/>
            <person name="Hasami M.H."/>
            <person name="Devisetty U.K."/>
            <person name="Aguiy J.C."/>
        </authorList>
    </citation>
    <scope>NUCLEOTIDE SEQUENCE [LARGE SCALE GENOMIC DNA]</scope>
    <source>
        <strain evidence="2">JCA_2017</strain>
    </source>
</reference>
<protein>
    <recommendedName>
        <fullName evidence="4">Copia protein</fullName>
    </recommendedName>
</protein>
<name>A0A371IE20_MUCPR</name>